<sequence length="92" mass="10696">MKTNVLQLHNVSPEEFKNEILTGIKTQLDNLKNNLENSKKSEYLTRKEASILLGVSLVTIHVWCKKDILKPYKIGNRIRFKREEIEATLENS</sequence>
<gene>
    <name evidence="2" type="ORF">HYG79_04225</name>
</gene>
<proteinExistence type="predicted"/>
<dbReference type="AlphaFoldDB" id="A0A7H9AMS3"/>
<evidence type="ECO:0000313" key="3">
    <source>
        <dbReference type="Proteomes" id="UP000509302"/>
    </source>
</evidence>
<feature type="domain" description="Helix-turn-helix" evidence="1">
    <location>
        <begin position="43"/>
        <end position="91"/>
    </location>
</feature>
<dbReference type="RefSeq" id="WP_179240919.1">
    <property type="nucleotide sequence ID" value="NZ_CP058595.1"/>
</dbReference>
<name>A0A7H9AMS3_9FLAO</name>
<dbReference type="InterPro" id="IPR010093">
    <property type="entry name" value="SinI_DNA-bd"/>
</dbReference>
<dbReference type="Proteomes" id="UP000509302">
    <property type="component" value="Chromosome"/>
</dbReference>
<evidence type="ECO:0000313" key="2">
    <source>
        <dbReference type="EMBL" id="QLG44585.1"/>
    </source>
</evidence>
<protein>
    <submittedName>
        <fullName evidence="2">Helix-turn-helix domain-containing protein</fullName>
    </submittedName>
</protein>
<dbReference type="GO" id="GO:0003677">
    <property type="term" value="F:DNA binding"/>
    <property type="evidence" value="ECO:0007669"/>
    <property type="project" value="InterPro"/>
</dbReference>
<dbReference type="Pfam" id="PF12728">
    <property type="entry name" value="HTH_17"/>
    <property type="match status" value="1"/>
</dbReference>
<evidence type="ECO:0000259" key="1">
    <source>
        <dbReference type="Pfam" id="PF12728"/>
    </source>
</evidence>
<dbReference type="InterPro" id="IPR041657">
    <property type="entry name" value="HTH_17"/>
</dbReference>
<organism evidence="2 3">
    <name type="scientific">Costertonia aggregata</name>
    <dbReference type="NCBI Taxonomy" id="343403"/>
    <lineage>
        <taxon>Bacteria</taxon>
        <taxon>Pseudomonadati</taxon>
        <taxon>Bacteroidota</taxon>
        <taxon>Flavobacteriia</taxon>
        <taxon>Flavobacteriales</taxon>
        <taxon>Flavobacteriaceae</taxon>
        <taxon>Costertonia</taxon>
    </lineage>
</organism>
<keyword evidence="3" id="KW-1185">Reference proteome</keyword>
<dbReference type="SUPFAM" id="SSF46955">
    <property type="entry name" value="Putative DNA-binding domain"/>
    <property type="match status" value="1"/>
</dbReference>
<reference evidence="2 3" key="1">
    <citation type="journal article" date="2006" name="Int. J. Syst. Evol. Microbiol.">
        <title>Costertonia aggregata gen. nov., sp. nov., a mesophilic marine bacterium of the family Flavobacteriaceae, isolated from a mature biofilm.</title>
        <authorList>
            <person name="Kwon K.K."/>
            <person name="Lee Y.K."/>
            <person name="Lee H.K."/>
        </authorList>
    </citation>
    <scope>NUCLEOTIDE SEQUENCE [LARGE SCALE GENOMIC DNA]</scope>
    <source>
        <strain evidence="2 3">KCCM 42265</strain>
    </source>
</reference>
<dbReference type="KEGG" id="cagg:HYG79_04225"/>
<dbReference type="EMBL" id="CP058595">
    <property type="protein sequence ID" value="QLG44585.1"/>
    <property type="molecule type" value="Genomic_DNA"/>
</dbReference>
<dbReference type="NCBIfam" id="TIGR01764">
    <property type="entry name" value="excise"/>
    <property type="match status" value="1"/>
</dbReference>
<accession>A0A7H9AMS3</accession>
<dbReference type="InterPro" id="IPR009061">
    <property type="entry name" value="DNA-bd_dom_put_sf"/>
</dbReference>